<dbReference type="Gramene" id="TuG1812G0600004376.01.T01">
    <property type="protein sequence ID" value="TuG1812G0600004376.01.T01.cds437822"/>
    <property type="gene ID" value="TuG1812G0600004376.01"/>
</dbReference>
<sequence>LGLGGIRAGAGVYSSGSGSGRSCALAGDECLEDLAAPGGLGARGLDVGVGEAGGDGDEDGPGEEEAGRGGALPPGRRVLQPHHR</sequence>
<proteinExistence type="predicted"/>
<keyword evidence="3" id="KW-1185">Reference proteome</keyword>
<dbReference type="EnsemblPlants" id="TuG1812G0600004376.01.T01">
    <property type="protein sequence ID" value="TuG1812G0600004376.01.T01.cds437822"/>
    <property type="gene ID" value="TuG1812G0600004376.01"/>
</dbReference>
<feature type="compositionally biased region" description="Acidic residues" evidence="1">
    <location>
        <begin position="54"/>
        <end position="64"/>
    </location>
</feature>
<evidence type="ECO:0000256" key="1">
    <source>
        <dbReference type="SAM" id="MobiDB-lite"/>
    </source>
</evidence>
<dbReference type="AlphaFoldDB" id="A0A8R7QW95"/>
<reference evidence="3" key="1">
    <citation type="journal article" date="2013" name="Nature">
        <title>Draft genome of the wheat A-genome progenitor Triticum urartu.</title>
        <authorList>
            <person name="Ling H.Q."/>
            <person name="Zhao S."/>
            <person name="Liu D."/>
            <person name="Wang J."/>
            <person name="Sun H."/>
            <person name="Zhang C."/>
            <person name="Fan H."/>
            <person name="Li D."/>
            <person name="Dong L."/>
            <person name="Tao Y."/>
            <person name="Gao C."/>
            <person name="Wu H."/>
            <person name="Li Y."/>
            <person name="Cui Y."/>
            <person name="Guo X."/>
            <person name="Zheng S."/>
            <person name="Wang B."/>
            <person name="Yu K."/>
            <person name="Liang Q."/>
            <person name="Yang W."/>
            <person name="Lou X."/>
            <person name="Chen J."/>
            <person name="Feng M."/>
            <person name="Jian J."/>
            <person name="Zhang X."/>
            <person name="Luo G."/>
            <person name="Jiang Y."/>
            <person name="Liu J."/>
            <person name="Wang Z."/>
            <person name="Sha Y."/>
            <person name="Zhang B."/>
            <person name="Wu H."/>
            <person name="Tang D."/>
            <person name="Shen Q."/>
            <person name="Xue P."/>
            <person name="Zou S."/>
            <person name="Wang X."/>
            <person name="Liu X."/>
            <person name="Wang F."/>
            <person name="Yang Y."/>
            <person name="An X."/>
            <person name="Dong Z."/>
            <person name="Zhang K."/>
            <person name="Zhang X."/>
            <person name="Luo M.C."/>
            <person name="Dvorak J."/>
            <person name="Tong Y."/>
            <person name="Wang J."/>
            <person name="Yang H."/>
            <person name="Li Z."/>
            <person name="Wang D."/>
            <person name="Zhang A."/>
            <person name="Wang J."/>
        </authorList>
    </citation>
    <scope>NUCLEOTIDE SEQUENCE</scope>
    <source>
        <strain evidence="3">cv. G1812</strain>
    </source>
</reference>
<protein>
    <submittedName>
        <fullName evidence="2">Uncharacterized protein</fullName>
    </submittedName>
</protein>
<evidence type="ECO:0000313" key="3">
    <source>
        <dbReference type="Proteomes" id="UP000015106"/>
    </source>
</evidence>
<organism evidence="2 3">
    <name type="scientific">Triticum urartu</name>
    <name type="common">Red wild einkorn</name>
    <name type="synonym">Crithodium urartu</name>
    <dbReference type="NCBI Taxonomy" id="4572"/>
    <lineage>
        <taxon>Eukaryota</taxon>
        <taxon>Viridiplantae</taxon>
        <taxon>Streptophyta</taxon>
        <taxon>Embryophyta</taxon>
        <taxon>Tracheophyta</taxon>
        <taxon>Spermatophyta</taxon>
        <taxon>Magnoliopsida</taxon>
        <taxon>Liliopsida</taxon>
        <taxon>Poales</taxon>
        <taxon>Poaceae</taxon>
        <taxon>BOP clade</taxon>
        <taxon>Pooideae</taxon>
        <taxon>Triticodae</taxon>
        <taxon>Triticeae</taxon>
        <taxon>Triticinae</taxon>
        <taxon>Triticum</taxon>
    </lineage>
</organism>
<evidence type="ECO:0000313" key="2">
    <source>
        <dbReference type="EnsemblPlants" id="TuG1812G0600004376.01.T01.cds437822"/>
    </source>
</evidence>
<dbReference type="Proteomes" id="UP000015106">
    <property type="component" value="Chromosome 6"/>
</dbReference>
<name>A0A8R7QW95_TRIUA</name>
<reference evidence="2" key="2">
    <citation type="submission" date="2018-03" db="EMBL/GenBank/DDBJ databases">
        <title>The Triticum urartu genome reveals the dynamic nature of wheat genome evolution.</title>
        <authorList>
            <person name="Ling H."/>
            <person name="Ma B."/>
            <person name="Shi X."/>
            <person name="Liu H."/>
            <person name="Dong L."/>
            <person name="Sun H."/>
            <person name="Cao Y."/>
            <person name="Gao Q."/>
            <person name="Zheng S."/>
            <person name="Li Y."/>
            <person name="Yu Y."/>
            <person name="Du H."/>
            <person name="Qi M."/>
            <person name="Li Y."/>
            <person name="Yu H."/>
            <person name="Cui Y."/>
            <person name="Wang N."/>
            <person name="Chen C."/>
            <person name="Wu H."/>
            <person name="Zhao Y."/>
            <person name="Zhang J."/>
            <person name="Li Y."/>
            <person name="Zhou W."/>
            <person name="Zhang B."/>
            <person name="Hu W."/>
            <person name="Eijk M."/>
            <person name="Tang J."/>
            <person name="Witsenboer H."/>
            <person name="Zhao S."/>
            <person name="Li Z."/>
            <person name="Zhang A."/>
            <person name="Wang D."/>
            <person name="Liang C."/>
        </authorList>
    </citation>
    <scope>NUCLEOTIDE SEQUENCE [LARGE SCALE GENOMIC DNA]</scope>
    <source>
        <strain evidence="2">cv. G1812</strain>
    </source>
</reference>
<accession>A0A8R7QW95</accession>
<reference evidence="2" key="3">
    <citation type="submission" date="2022-06" db="UniProtKB">
        <authorList>
            <consortium name="EnsemblPlants"/>
        </authorList>
    </citation>
    <scope>IDENTIFICATION</scope>
</reference>
<feature type="region of interest" description="Disordered" evidence="1">
    <location>
        <begin position="41"/>
        <end position="84"/>
    </location>
</feature>